<feature type="region of interest" description="Disordered" evidence="4">
    <location>
        <begin position="1"/>
        <end position="26"/>
    </location>
</feature>
<dbReference type="GO" id="GO:0031640">
    <property type="term" value="P:killing of cells of another organism"/>
    <property type="evidence" value="ECO:0007669"/>
    <property type="project" value="UniProtKB-KW"/>
</dbReference>
<dbReference type="Proteomes" id="UP000326018">
    <property type="component" value="Unassembled WGS sequence"/>
</dbReference>
<dbReference type="Pfam" id="PF06958">
    <property type="entry name" value="Pyocin_S"/>
    <property type="match status" value="1"/>
</dbReference>
<dbReference type="CDD" id="cd20695">
    <property type="entry name" value="CdiA-CT_5T87E_Ct"/>
    <property type="match status" value="1"/>
</dbReference>
<evidence type="ECO:0000313" key="6">
    <source>
        <dbReference type="EMBL" id="VVO28229.1"/>
    </source>
</evidence>
<evidence type="ECO:0000256" key="1">
    <source>
        <dbReference type="ARBA" id="ARBA00022529"/>
    </source>
</evidence>
<evidence type="ECO:0000256" key="2">
    <source>
        <dbReference type="ARBA" id="ARBA00023022"/>
    </source>
</evidence>
<keyword evidence="1" id="KW-0929">Antimicrobial</keyword>
<proteinExistence type="predicted"/>
<feature type="domain" description="Pyosin/cloacin translocation" evidence="5">
    <location>
        <begin position="184"/>
        <end position="314"/>
    </location>
</feature>
<evidence type="ECO:0000256" key="3">
    <source>
        <dbReference type="ARBA" id="ARBA00023048"/>
    </source>
</evidence>
<dbReference type="OrthoDB" id="2067488at2"/>
<protein>
    <recommendedName>
        <fullName evidence="5">Pyosin/cloacin translocation domain-containing protein</fullName>
    </recommendedName>
</protein>
<keyword evidence="3" id="KW-0078">Bacteriocin</keyword>
<dbReference type="EMBL" id="CABVIB010000031">
    <property type="protein sequence ID" value="VVO28229.1"/>
    <property type="molecule type" value="Genomic_DNA"/>
</dbReference>
<dbReference type="SUPFAM" id="SSF69369">
    <property type="entry name" value="Cloacin translocation domain"/>
    <property type="match status" value="1"/>
</dbReference>
<dbReference type="RefSeq" id="WP_150704598.1">
    <property type="nucleotide sequence ID" value="NZ_CABVIB010000031.1"/>
</dbReference>
<accession>A0A5E7EN89</accession>
<reference evidence="6 7" key="1">
    <citation type="submission" date="2019-09" db="EMBL/GenBank/DDBJ databases">
        <authorList>
            <person name="Chandra G."/>
            <person name="Truman W A."/>
        </authorList>
    </citation>
    <scope>NUCLEOTIDE SEQUENCE [LARGE SCALE GENOMIC DNA]</scope>
    <source>
        <strain evidence="6">PS712</strain>
    </source>
</reference>
<evidence type="ECO:0000313" key="7">
    <source>
        <dbReference type="Proteomes" id="UP000326018"/>
    </source>
</evidence>
<name>A0A5E7EN89_PSEFL</name>
<evidence type="ECO:0000256" key="4">
    <source>
        <dbReference type="SAM" id="MobiDB-lite"/>
    </source>
</evidence>
<sequence>MARRNDVPRIKNPPSGDGHHVTSRFMTPTELAERDTRQKAYEDMLARQQAREDHLIRQPHKQEQPNPIGCVFAKSCKLANGVINHDNPTGFVPVEELNNYGQLCLLGGRKTDASGNIPLQKIGGSKLPAALGALLLGQSGVSGTGTGAAGTTGIVTGGVAAGALVGIVALLWPSTLGDSALYTEEQLKSLKRGRTRVRLHIEQQADGTLKGYGYNTQKRSDWEMIPVLQFVDRGSQLVADFGNGTTLIWTPAVDPSNTSSIPPLESAPLPPHIWIYPPTEQADNIIVDPIYPPEYSDFILVFPADSGIKPLYIVLNLVFDAASYHGKTDTPIKSKGPTNGQVALENSVQVKPTSPRRIGVDPDTNEFVVFDQTGGDIYHGHVRQWDKLHQDMKNALLKAKKVNNKGNILGVKK</sequence>
<dbReference type="InterPro" id="IPR036302">
    <property type="entry name" value="Pyosin/cloacin_T_dom_sf"/>
</dbReference>
<keyword evidence="2" id="KW-0044">Antibiotic</keyword>
<dbReference type="AlphaFoldDB" id="A0A5E7EN89"/>
<dbReference type="InterPro" id="IPR016128">
    <property type="entry name" value="Pyosin/cloacin_T_dom"/>
</dbReference>
<evidence type="ECO:0000259" key="5">
    <source>
        <dbReference type="Pfam" id="PF06958"/>
    </source>
</evidence>
<gene>
    <name evidence="6" type="ORF">PS712_04795</name>
</gene>
<organism evidence="6 7">
    <name type="scientific">Pseudomonas fluorescens</name>
    <dbReference type="NCBI Taxonomy" id="294"/>
    <lineage>
        <taxon>Bacteria</taxon>
        <taxon>Pseudomonadati</taxon>
        <taxon>Pseudomonadota</taxon>
        <taxon>Gammaproteobacteria</taxon>
        <taxon>Pseudomonadales</taxon>
        <taxon>Pseudomonadaceae</taxon>
        <taxon>Pseudomonas</taxon>
    </lineage>
</organism>
<dbReference type="GO" id="GO:0042742">
    <property type="term" value="P:defense response to bacterium"/>
    <property type="evidence" value="ECO:0007669"/>
    <property type="project" value="UniProtKB-KW"/>
</dbReference>